<dbReference type="RefSeq" id="WP_116026909.1">
    <property type="nucleotide sequence ID" value="NZ_QTTT01000001.1"/>
</dbReference>
<organism evidence="5 6">
    <name type="scientific">Thermomonospora umbrina</name>
    <dbReference type="NCBI Taxonomy" id="111806"/>
    <lineage>
        <taxon>Bacteria</taxon>
        <taxon>Bacillati</taxon>
        <taxon>Actinomycetota</taxon>
        <taxon>Actinomycetes</taxon>
        <taxon>Streptosporangiales</taxon>
        <taxon>Thermomonosporaceae</taxon>
        <taxon>Thermomonospora</taxon>
    </lineage>
</organism>
<dbReference type="PANTHER" id="PTHR30487:SF0">
    <property type="entry name" value="PREPILIN LEADER PEPTIDASE_N-METHYLTRANSFERASE-RELATED"/>
    <property type="match status" value="1"/>
</dbReference>
<dbReference type="Proteomes" id="UP000256661">
    <property type="component" value="Unassembled WGS sequence"/>
</dbReference>
<evidence type="ECO:0000256" key="2">
    <source>
        <dbReference type="RuleBase" id="RU003793"/>
    </source>
</evidence>
<dbReference type="GO" id="GO:0008168">
    <property type="term" value="F:methyltransferase activity"/>
    <property type="evidence" value="ECO:0007669"/>
    <property type="project" value="UniProtKB-KW"/>
</dbReference>
<dbReference type="InterPro" id="IPR000045">
    <property type="entry name" value="Prepilin_IV_endopep_pep"/>
</dbReference>
<dbReference type="InterPro" id="IPR014032">
    <property type="entry name" value="Peptidase_A24A_bac"/>
</dbReference>
<feature type="transmembrane region" description="Helical" evidence="3">
    <location>
        <begin position="52"/>
        <end position="69"/>
    </location>
</feature>
<feature type="transmembrane region" description="Helical" evidence="3">
    <location>
        <begin position="29"/>
        <end position="45"/>
    </location>
</feature>
<evidence type="ECO:0000256" key="1">
    <source>
        <dbReference type="ARBA" id="ARBA00005801"/>
    </source>
</evidence>
<keyword evidence="3" id="KW-0472">Membrane</keyword>
<feature type="transmembrane region" description="Helical" evidence="3">
    <location>
        <begin position="81"/>
        <end position="99"/>
    </location>
</feature>
<sequence>MDAPSVSSDDAAEARRATRDWLAPVARRPLPVTIAAAAVVALLAWRIGPRPDLAAFVLLGVVAVLLAVIDAELKRLPDPLTLPSYPAGVALLGLAAPFTEDGGARLLHALLGMAALWLLYAVQWFLVPGQLGFGDVKLAGVLGLYLGWLGPAAALTGVLAIHVTGGLYALGLLITRRAGLRTQIPFGPFMLLGTLIAVLVHA</sequence>
<evidence type="ECO:0000313" key="5">
    <source>
        <dbReference type="EMBL" id="REE99662.1"/>
    </source>
</evidence>
<proteinExistence type="inferred from homology"/>
<dbReference type="GO" id="GO:0006465">
    <property type="term" value="P:signal peptide processing"/>
    <property type="evidence" value="ECO:0007669"/>
    <property type="project" value="TreeGrafter"/>
</dbReference>
<evidence type="ECO:0000313" key="6">
    <source>
        <dbReference type="Proteomes" id="UP000256661"/>
    </source>
</evidence>
<protein>
    <submittedName>
        <fullName evidence="5">Leader peptidase (Prepilin peptidase)/N-methyltransferase</fullName>
    </submittedName>
</protein>
<feature type="transmembrane region" description="Helical" evidence="3">
    <location>
        <begin position="182"/>
        <end position="200"/>
    </location>
</feature>
<comment type="similarity">
    <text evidence="1 2">Belongs to the peptidase A24 family.</text>
</comment>
<accession>A0A3D9SUM2</accession>
<keyword evidence="3" id="KW-1133">Transmembrane helix</keyword>
<dbReference type="Gene3D" id="1.20.120.1220">
    <property type="match status" value="1"/>
</dbReference>
<feature type="domain" description="Prepilin type IV endopeptidase peptidase" evidence="4">
    <location>
        <begin position="58"/>
        <end position="169"/>
    </location>
</feature>
<keyword evidence="6" id="KW-1185">Reference proteome</keyword>
<dbReference type="AlphaFoldDB" id="A0A3D9SUM2"/>
<dbReference type="PRINTS" id="PR00864">
    <property type="entry name" value="PREPILNPTASE"/>
</dbReference>
<keyword evidence="5" id="KW-0489">Methyltransferase</keyword>
<name>A0A3D9SUM2_9ACTN</name>
<dbReference type="Pfam" id="PF01478">
    <property type="entry name" value="Peptidase_A24"/>
    <property type="match status" value="1"/>
</dbReference>
<dbReference type="GO" id="GO:0004190">
    <property type="term" value="F:aspartic-type endopeptidase activity"/>
    <property type="evidence" value="ECO:0007669"/>
    <property type="project" value="InterPro"/>
</dbReference>
<dbReference type="GO" id="GO:0005886">
    <property type="term" value="C:plasma membrane"/>
    <property type="evidence" value="ECO:0007669"/>
    <property type="project" value="TreeGrafter"/>
</dbReference>
<dbReference type="InterPro" id="IPR050882">
    <property type="entry name" value="Prepilin_peptidase/N-MTase"/>
</dbReference>
<dbReference type="EMBL" id="QTTT01000001">
    <property type="protein sequence ID" value="REE99662.1"/>
    <property type="molecule type" value="Genomic_DNA"/>
</dbReference>
<gene>
    <name evidence="5" type="ORF">DFJ69_5176</name>
</gene>
<evidence type="ECO:0000256" key="3">
    <source>
        <dbReference type="SAM" id="Phobius"/>
    </source>
</evidence>
<keyword evidence="5" id="KW-0808">Transferase</keyword>
<keyword evidence="3" id="KW-0812">Transmembrane</keyword>
<dbReference type="GO" id="GO:0032259">
    <property type="term" value="P:methylation"/>
    <property type="evidence" value="ECO:0007669"/>
    <property type="project" value="UniProtKB-KW"/>
</dbReference>
<feature type="transmembrane region" description="Helical" evidence="3">
    <location>
        <begin position="146"/>
        <end position="170"/>
    </location>
</feature>
<reference evidence="5 6" key="1">
    <citation type="submission" date="2018-08" db="EMBL/GenBank/DDBJ databases">
        <title>Sequencing the genomes of 1000 actinobacteria strains.</title>
        <authorList>
            <person name="Klenk H.-P."/>
        </authorList>
    </citation>
    <scope>NUCLEOTIDE SEQUENCE [LARGE SCALE GENOMIC DNA]</scope>
    <source>
        <strain evidence="5 6">DSM 43927</strain>
    </source>
</reference>
<feature type="transmembrane region" description="Helical" evidence="3">
    <location>
        <begin position="106"/>
        <end position="126"/>
    </location>
</feature>
<dbReference type="OrthoDB" id="2087435at2"/>
<evidence type="ECO:0000259" key="4">
    <source>
        <dbReference type="Pfam" id="PF01478"/>
    </source>
</evidence>
<comment type="caution">
    <text evidence="5">The sequence shown here is derived from an EMBL/GenBank/DDBJ whole genome shotgun (WGS) entry which is preliminary data.</text>
</comment>
<dbReference type="PANTHER" id="PTHR30487">
    <property type="entry name" value="TYPE 4 PREPILIN-LIKE PROTEINS LEADER PEPTIDE-PROCESSING ENZYME"/>
    <property type="match status" value="1"/>
</dbReference>